<dbReference type="EMBL" id="UETC01000006">
    <property type="protein sequence ID" value="SSA47775.1"/>
    <property type="molecule type" value="Genomic_DNA"/>
</dbReference>
<sequence length="314" mass="33965">MTCSSSRIDQAARRLLSSIAGTRDARVSAMALAHMRGAGKTLMGAGLLVQRGSAMSVVAEDDLDDTPTSVIAHPITGQHGHLGNAAWHDEQASARRRVYALDMAAAARRVVARLDCSLGEDPVPYLDGAVLDFGTARLPKRRARVGIWVARGLTTPAVFEEFRQLVDRRPADGLRVVLVLDPPDRNRFRFVRGHEFVALADVVDHEDGLAVAPEVLSARLLKGPSHKGPVWVSGDGGVLIVHGKWHEFTGGKQKIAVAMLAEARLDGDPVLPVARILEEAECGPSVKRLKNLFDGHPTWQEVIRESGSSAWLEV</sequence>
<evidence type="ECO:0000313" key="1">
    <source>
        <dbReference type="EMBL" id="PWJ17616.1"/>
    </source>
</evidence>
<dbReference type="AlphaFoldDB" id="A0A2Y9AUX8"/>
<protein>
    <submittedName>
        <fullName evidence="2">Uncharacterized protein</fullName>
    </submittedName>
</protein>
<accession>A0A2Y9AUX8</accession>
<evidence type="ECO:0000313" key="3">
    <source>
        <dbReference type="Proteomes" id="UP000245839"/>
    </source>
</evidence>
<dbReference type="Proteomes" id="UP000245839">
    <property type="component" value="Unassembled WGS sequence"/>
</dbReference>
<evidence type="ECO:0000313" key="2">
    <source>
        <dbReference type="EMBL" id="SSA47775.1"/>
    </source>
</evidence>
<name>A0A2Y9AUX8_9RHOB</name>
<keyword evidence="3" id="KW-1185">Reference proteome</keyword>
<organism evidence="2 4">
    <name type="scientific">Jannaschia seohaensis</name>
    <dbReference type="NCBI Taxonomy" id="475081"/>
    <lineage>
        <taxon>Bacteria</taxon>
        <taxon>Pseudomonadati</taxon>
        <taxon>Pseudomonadota</taxon>
        <taxon>Alphaproteobacteria</taxon>
        <taxon>Rhodobacterales</taxon>
        <taxon>Roseobacteraceae</taxon>
        <taxon>Jannaschia</taxon>
    </lineage>
</organism>
<dbReference type="Proteomes" id="UP000251571">
    <property type="component" value="Unassembled WGS sequence"/>
</dbReference>
<gene>
    <name evidence="1" type="ORF">BCF38_106227</name>
    <name evidence="2" type="ORF">SAMN05421539_106227</name>
</gene>
<reference evidence="1 3" key="2">
    <citation type="submission" date="2018-03" db="EMBL/GenBank/DDBJ databases">
        <title>Genomic Encyclopedia of Archaeal and Bacterial Type Strains, Phase II (KMG-II): from individual species to whole genera.</title>
        <authorList>
            <person name="Goeker M."/>
        </authorList>
    </citation>
    <scope>NUCLEOTIDE SEQUENCE [LARGE SCALE GENOMIC DNA]</scope>
    <source>
        <strain evidence="1 3">DSM 25227</strain>
    </source>
</reference>
<dbReference type="OrthoDB" id="7374570at2"/>
<dbReference type="EMBL" id="QGDJ01000006">
    <property type="protein sequence ID" value="PWJ17616.1"/>
    <property type="molecule type" value="Genomic_DNA"/>
</dbReference>
<reference evidence="2 4" key="1">
    <citation type="submission" date="2016-10" db="EMBL/GenBank/DDBJ databases">
        <authorList>
            <person name="Cai Z."/>
        </authorList>
    </citation>
    <scope>NUCLEOTIDE SEQUENCE [LARGE SCALE GENOMIC DNA]</scope>
    <source>
        <strain evidence="2 4">DSM 25227</strain>
    </source>
</reference>
<proteinExistence type="predicted"/>
<evidence type="ECO:0000313" key="4">
    <source>
        <dbReference type="Proteomes" id="UP000251571"/>
    </source>
</evidence>